<dbReference type="KEGG" id="ndv:NDEV_1008"/>
<sequence>MTDTITLDLPHAMIQGINKASKKEGCTNQEFIRIAISKMLFEQFKPAPESNTLTTKDMCVRPSEDSVDGSYEIPLERIIAVRYTLDDGKIIHIMRGKKSQQV</sequence>
<protein>
    <recommendedName>
        <fullName evidence="3">Ribbon-helix-helix protein CopG domain-containing protein</fullName>
    </recommendedName>
</protein>
<evidence type="ECO:0008006" key="3">
    <source>
        <dbReference type="Google" id="ProtNLM"/>
    </source>
</evidence>
<name>A0A128A343_9ARCH</name>
<dbReference type="AlphaFoldDB" id="A0A128A343"/>
<evidence type="ECO:0000313" key="2">
    <source>
        <dbReference type="Proteomes" id="UP000196239"/>
    </source>
</evidence>
<keyword evidence="2" id="KW-1185">Reference proteome</keyword>
<dbReference type="Proteomes" id="UP000196239">
    <property type="component" value="Chromosome 1"/>
</dbReference>
<evidence type="ECO:0000313" key="1">
    <source>
        <dbReference type="EMBL" id="CUR51773.1"/>
    </source>
</evidence>
<reference evidence="2" key="1">
    <citation type="submission" date="2015-10" db="EMBL/GenBank/DDBJ databases">
        <authorList>
            <person name="Lehtovirta-Morley L.E."/>
            <person name="Vieille C."/>
        </authorList>
    </citation>
    <scope>NUCLEOTIDE SEQUENCE [LARGE SCALE GENOMIC DNA]</scope>
</reference>
<gene>
    <name evidence="1" type="ORF">NDEV_1008</name>
</gene>
<dbReference type="EMBL" id="LN890280">
    <property type="protein sequence ID" value="CUR51773.1"/>
    <property type="molecule type" value="Genomic_DNA"/>
</dbReference>
<proteinExistence type="predicted"/>
<organism evidence="1 2">
    <name type="scientific">Nitrosotalea devaniterrae</name>
    <dbReference type="NCBI Taxonomy" id="1078905"/>
    <lineage>
        <taxon>Archaea</taxon>
        <taxon>Nitrososphaerota</taxon>
        <taxon>Nitrososphaeria</taxon>
        <taxon>Nitrosotaleales</taxon>
        <taxon>Nitrosotaleaceae</taxon>
        <taxon>Nitrosotalea</taxon>
    </lineage>
</organism>
<accession>A0A128A343</accession>